<dbReference type="EMBL" id="CP022163">
    <property type="protein sequence ID" value="ATB27698.1"/>
    <property type="molecule type" value="Genomic_DNA"/>
</dbReference>
<dbReference type="InterPro" id="IPR036676">
    <property type="entry name" value="PurM-like_C_sf"/>
</dbReference>
<accession>A0A250I916</accession>
<evidence type="ECO:0008006" key="6">
    <source>
        <dbReference type="Google" id="ProtNLM"/>
    </source>
</evidence>
<dbReference type="SUPFAM" id="SSF56042">
    <property type="entry name" value="PurM C-terminal domain-like"/>
    <property type="match status" value="1"/>
</dbReference>
<protein>
    <recommendedName>
        <fullName evidence="6">Thiamine-phosphate kinase</fullName>
    </recommendedName>
</protein>
<keyword evidence="1" id="KW-0784">Thiamine biosynthesis</keyword>
<evidence type="ECO:0000259" key="2">
    <source>
        <dbReference type="Pfam" id="PF00586"/>
    </source>
</evidence>
<dbReference type="GO" id="GO:0009030">
    <property type="term" value="F:thiamine-phosphate kinase activity"/>
    <property type="evidence" value="ECO:0007669"/>
    <property type="project" value="InterPro"/>
</dbReference>
<dbReference type="InterPro" id="IPR006283">
    <property type="entry name" value="ThiL-like"/>
</dbReference>
<dbReference type="InterPro" id="IPR036921">
    <property type="entry name" value="PurM-like_N_sf"/>
</dbReference>
<dbReference type="Proteomes" id="UP000217289">
    <property type="component" value="Chromosome"/>
</dbReference>
<feature type="domain" description="PurM-like C-terminal" evidence="3">
    <location>
        <begin position="162"/>
        <end position="318"/>
    </location>
</feature>
<organism evidence="4 5">
    <name type="scientific">Melittangium boletus DSM 14713</name>
    <dbReference type="NCBI Taxonomy" id="1294270"/>
    <lineage>
        <taxon>Bacteria</taxon>
        <taxon>Pseudomonadati</taxon>
        <taxon>Myxococcota</taxon>
        <taxon>Myxococcia</taxon>
        <taxon>Myxococcales</taxon>
        <taxon>Cystobacterineae</taxon>
        <taxon>Archangiaceae</taxon>
        <taxon>Melittangium</taxon>
    </lineage>
</organism>
<dbReference type="SUPFAM" id="SSF55326">
    <property type="entry name" value="PurM N-terminal domain-like"/>
    <property type="match status" value="1"/>
</dbReference>
<dbReference type="OrthoDB" id="9767928at2"/>
<dbReference type="InterPro" id="IPR010918">
    <property type="entry name" value="PurM-like_C_dom"/>
</dbReference>
<dbReference type="Gene3D" id="3.30.1330.10">
    <property type="entry name" value="PurM-like, N-terminal domain"/>
    <property type="match status" value="1"/>
</dbReference>
<keyword evidence="5" id="KW-1185">Reference proteome</keyword>
<evidence type="ECO:0000313" key="4">
    <source>
        <dbReference type="EMBL" id="ATB27698.1"/>
    </source>
</evidence>
<dbReference type="Pfam" id="PF00586">
    <property type="entry name" value="AIRS"/>
    <property type="match status" value="1"/>
</dbReference>
<sequence length="369" mass="38954">MSTSKKVTLGDLGEFRVLREVVLPLARSADGLTQAGDDCAFVAAGGDTLAVTADVGPRPIIRSLAAHRDDWEASGWLAVVATASDVASAGARPLLLANCVDAPADLDVDVLARFMRGYFSAMTEFGFRNGGGDLRQGPVLAARVFGVGLLDGARRIGRNGARSGDRLVVVGPAGSFMAHYLLASEREIQLGVAGATPADAAPNALRFPRPQLRAMRLLAERDLVRAASDTSDGLLGAIENIASASGCGFALELDEALLSQDVKDAAASKTVASPWNLFFAWGDWSVAAVVDGARVADFEHCCRENEIDWRPLGWVVPEVGELTATLGGRTLNVTPVRNENFLVRGFNSGLEGHLGYILNTPILTSRSIE</sequence>
<proteinExistence type="predicted"/>
<name>A0A250I916_9BACT</name>
<feature type="domain" description="PurM-like N-terminal" evidence="2">
    <location>
        <begin position="36"/>
        <end position="147"/>
    </location>
</feature>
<reference evidence="4 5" key="1">
    <citation type="submission" date="2017-06" db="EMBL/GenBank/DDBJ databases">
        <authorList>
            <person name="Kim H.J."/>
            <person name="Triplett B.A."/>
        </authorList>
    </citation>
    <scope>NUCLEOTIDE SEQUENCE [LARGE SCALE GENOMIC DNA]</scope>
    <source>
        <strain evidence="4 5">DSM 14713</strain>
    </source>
</reference>
<dbReference type="Gene3D" id="3.90.650.10">
    <property type="entry name" value="PurM-like C-terminal domain"/>
    <property type="match status" value="1"/>
</dbReference>
<dbReference type="GO" id="GO:0009228">
    <property type="term" value="P:thiamine biosynthetic process"/>
    <property type="evidence" value="ECO:0007669"/>
    <property type="project" value="UniProtKB-KW"/>
</dbReference>
<dbReference type="AlphaFoldDB" id="A0A250I916"/>
<dbReference type="Pfam" id="PF02769">
    <property type="entry name" value="AIRS_C"/>
    <property type="match status" value="1"/>
</dbReference>
<evidence type="ECO:0000256" key="1">
    <source>
        <dbReference type="ARBA" id="ARBA00022977"/>
    </source>
</evidence>
<dbReference type="RefSeq" id="WP_095976458.1">
    <property type="nucleotide sequence ID" value="NZ_CP022163.1"/>
</dbReference>
<evidence type="ECO:0000313" key="5">
    <source>
        <dbReference type="Proteomes" id="UP000217289"/>
    </source>
</evidence>
<evidence type="ECO:0000259" key="3">
    <source>
        <dbReference type="Pfam" id="PF02769"/>
    </source>
</evidence>
<gene>
    <name evidence="4" type="ORF">MEBOL_001142</name>
</gene>
<dbReference type="PANTHER" id="PTHR30270:SF0">
    <property type="entry name" value="THIAMINE-MONOPHOSPHATE KINASE"/>
    <property type="match status" value="1"/>
</dbReference>
<dbReference type="InterPro" id="IPR016188">
    <property type="entry name" value="PurM-like_N"/>
</dbReference>
<dbReference type="KEGG" id="mbd:MEBOL_001142"/>
<dbReference type="PANTHER" id="PTHR30270">
    <property type="entry name" value="THIAMINE-MONOPHOSPHATE KINASE"/>
    <property type="match status" value="1"/>
</dbReference>